<dbReference type="PANTHER" id="PTHR33747:SF1">
    <property type="entry name" value="ADENYLATE CYCLASE-ASSOCIATED CAP C-TERMINAL DOMAIN-CONTAINING PROTEIN"/>
    <property type="match status" value="1"/>
</dbReference>
<name>A0ABS0AZK9_9BACT</name>
<keyword evidence="3" id="KW-1185">Reference proteome</keyword>
<organism evidence="2 3">
    <name type="scientific">Candidatus Neptunichlamydia vexilliferae</name>
    <dbReference type="NCBI Taxonomy" id="1651774"/>
    <lineage>
        <taxon>Bacteria</taxon>
        <taxon>Pseudomonadati</taxon>
        <taxon>Chlamydiota</taxon>
        <taxon>Chlamydiia</taxon>
        <taxon>Parachlamydiales</taxon>
        <taxon>Simkaniaceae</taxon>
        <taxon>Candidatus Neptunichlamydia</taxon>
    </lineage>
</organism>
<dbReference type="EMBL" id="JAAEJV010000028">
    <property type="protein sequence ID" value="MBF5059576.1"/>
    <property type="molecule type" value="Genomic_DNA"/>
</dbReference>
<dbReference type="Proteomes" id="UP001194714">
    <property type="component" value="Unassembled WGS sequence"/>
</dbReference>
<dbReference type="Pfam" id="PF02810">
    <property type="entry name" value="SEC-C"/>
    <property type="match status" value="1"/>
</dbReference>
<reference evidence="2 3" key="1">
    <citation type="submission" date="2020-01" db="EMBL/GenBank/DDBJ databases">
        <title>Draft genome sequence of Cand. Neptunochlamydia vexilliferae K9.</title>
        <authorList>
            <person name="Schulz F."/>
            <person name="Koestlbacher S."/>
            <person name="Wascher F."/>
            <person name="Pizzetti I."/>
            <person name="Horn M."/>
        </authorList>
    </citation>
    <scope>NUCLEOTIDE SEQUENCE [LARGE SCALE GENOMIC DNA]</scope>
    <source>
        <strain evidence="2 3">K9</strain>
    </source>
</reference>
<comment type="caution">
    <text evidence="2">The sequence shown here is derived from an EMBL/GenBank/DDBJ whole genome shotgun (WGS) entry which is preliminary data.</text>
</comment>
<dbReference type="SUPFAM" id="SSF103642">
    <property type="entry name" value="Sec-C motif"/>
    <property type="match status" value="1"/>
</dbReference>
<feature type="compositionally biased region" description="Basic and acidic residues" evidence="1">
    <location>
        <begin position="66"/>
        <end position="84"/>
    </location>
</feature>
<gene>
    <name evidence="2" type="ORF">NEPTK9_001092</name>
</gene>
<dbReference type="Gene3D" id="3.10.450.50">
    <property type="match status" value="1"/>
</dbReference>
<evidence type="ECO:0000256" key="1">
    <source>
        <dbReference type="SAM" id="MobiDB-lite"/>
    </source>
</evidence>
<evidence type="ECO:0000313" key="2">
    <source>
        <dbReference type="EMBL" id="MBF5059576.1"/>
    </source>
</evidence>
<accession>A0ABS0AZK9</accession>
<feature type="region of interest" description="Disordered" evidence="1">
    <location>
        <begin position="61"/>
        <end position="84"/>
    </location>
</feature>
<dbReference type="InterPro" id="IPR004027">
    <property type="entry name" value="SEC_C_motif"/>
</dbReference>
<sequence>MYWLVKKEFMKQEVGRNDPCPCGSGKKFKKCCALKSPLQRRTFTAATPKSVENSVQRIAGMLSKEPPAEPPKKLDDKVKKQNGS</sequence>
<proteinExistence type="predicted"/>
<evidence type="ECO:0000313" key="3">
    <source>
        <dbReference type="Proteomes" id="UP001194714"/>
    </source>
</evidence>
<protein>
    <submittedName>
        <fullName evidence="2">Uncharacterized protein</fullName>
    </submittedName>
</protein>
<dbReference type="PANTHER" id="PTHR33747">
    <property type="entry name" value="UPF0225 PROTEIN SCO1677"/>
    <property type="match status" value="1"/>
</dbReference>